<evidence type="ECO:0000256" key="9">
    <source>
        <dbReference type="RuleBase" id="RU366011"/>
    </source>
</evidence>
<dbReference type="GO" id="GO:0042744">
    <property type="term" value="P:hydrogen peroxide catabolic process"/>
    <property type="evidence" value="ECO:0007669"/>
    <property type="project" value="TreeGrafter"/>
</dbReference>
<dbReference type="GO" id="GO:0034599">
    <property type="term" value="P:cellular response to oxidative stress"/>
    <property type="evidence" value="ECO:0007669"/>
    <property type="project" value="EnsemblFungi"/>
</dbReference>
<evidence type="ECO:0000256" key="4">
    <source>
        <dbReference type="ARBA" id="ARBA00023002"/>
    </source>
</evidence>
<dbReference type="AlphaFoldDB" id="A0A0W4ZMV6"/>
<dbReference type="PANTHER" id="PTHR10430">
    <property type="entry name" value="PEROXIREDOXIN"/>
    <property type="match status" value="1"/>
</dbReference>
<accession>A0A0W4ZMV6</accession>
<keyword evidence="3 9" id="KW-0049">Antioxidant</keyword>
<evidence type="ECO:0000313" key="12">
    <source>
        <dbReference type="Proteomes" id="UP000054454"/>
    </source>
</evidence>
<evidence type="ECO:0000313" key="11">
    <source>
        <dbReference type="EMBL" id="KTW29709.1"/>
    </source>
</evidence>
<dbReference type="InterPro" id="IPR036249">
    <property type="entry name" value="Thioredoxin-like_sf"/>
</dbReference>
<dbReference type="VEuPathDB" id="FungiDB:T552_00916"/>
<keyword evidence="4 9" id="KW-0560">Oxidoreductase</keyword>
<dbReference type="InterPro" id="IPR037944">
    <property type="entry name" value="PRX5-like"/>
</dbReference>
<dbReference type="GO" id="GO:0005739">
    <property type="term" value="C:mitochondrion"/>
    <property type="evidence" value="ECO:0007669"/>
    <property type="project" value="TreeGrafter"/>
</dbReference>
<proteinExistence type="inferred from homology"/>
<evidence type="ECO:0000256" key="3">
    <source>
        <dbReference type="ARBA" id="ARBA00022862"/>
    </source>
</evidence>
<gene>
    <name evidence="11" type="ORF">T552_00916</name>
</gene>
<keyword evidence="5 9" id="KW-0676">Redox-active center</keyword>
<evidence type="ECO:0000256" key="5">
    <source>
        <dbReference type="ARBA" id="ARBA00023284"/>
    </source>
</evidence>
<dbReference type="GO" id="GO:0005777">
    <property type="term" value="C:peroxisome"/>
    <property type="evidence" value="ECO:0007669"/>
    <property type="project" value="TreeGrafter"/>
</dbReference>
<dbReference type="CDD" id="cd03013">
    <property type="entry name" value="PRX5_like"/>
    <property type="match status" value="1"/>
</dbReference>
<dbReference type="GO" id="GO:0045454">
    <property type="term" value="P:cell redox homeostasis"/>
    <property type="evidence" value="ECO:0007669"/>
    <property type="project" value="EnsemblFungi"/>
</dbReference>
<evidence type="ECO:0000256" key="7">
    <source>
        <dbReference type="ARBA" id="ARBA00079296"/>
    </source>
</evidence>
<dbReference type="InterPro" id="IPR013740">
    <property type="entry name" value="Redoxin"/>
</dbReference>
<dbReference type="OrthoDB" id="195498at2759"/>
<sequence>MTGFTLEKGSKLPFGVFTYIPYDKNTCSFKGEGTPAKVTTEEWKDLRVVLFSIPGAFTPTCSSRHVPEVIEFYDELKAKNVDLVVFLAANDPFVMAAWGDSLNAREKIVFLTDTNAEFSHSIGFSIDLSAHGFGTRTGRYAIVVDKGIVTYAGLEKEPNALTVSGVKAVLANL</sequence>
<keyword evidence="12" id="KW-1185">Reference proteome</keyword>
<dbReference type="Proteomes" id="UP000054454">
    <property type="component" value="Unassembled WGS sequence"/>
</dbReference>
<dbReference type="SUPFAM" id="SSF52833">
    <property type="entry name" value="Thioredoxin-like"/>
    <property type="match status" value="1"/>
</dbReference>
<dbReference type="Gene3D" id="3.40.30.10">
    <property type="entry name" value="Glutaredoxin"/>
    <property type="match status" value="1"/>
</dbReference>
<evidence type="ECO:0000256" key="1">
    <source>
        <dbReference type="ARBA" id="ARBA00010505"/>
    </source>
</evidence>
<feature type="domain" description="Thioredoxin" evidence="10">
    <location>
        <begin position="6"/>
        <end position="173"/>
    </location>
</feature>
<keyword evidence="2 9" id="KW-0575">Peroxidase</keyword>
<dbReference type="Pfam" id="PF08534">
    <property type="entry name" value="Redoxin"/>
    <property type="match status" value="1"/>
</dbReference>
<dbReference type="GO" id="GO:0010038">
    <property type="term" value="P:response to metal ion"/>
    <property type="evidence" value="ECO:0007669"/>
    <property type="project" value="EnsemblFungi"/>
</dbReference>
<evidence type="ECO:0000256" key="8">
    <source>
        <dbReference type="PIRSR" id="PIRSR637944-1"/>
    </source>
</evidence>
<dbReference type="GO" id="GO:0008379">
    <property type="term" value="F:thioredoxin peroxidase activity"/>
    <property type="evidence" value="ECO:0007669"/>
    <property type="project" value="EnsemblFungi"/>
</dbReference>
<organism evidence="11 12">
    <name type="scientific">Pneumocystis carinii (strain B80)</name>
    <name type="common">Rat pneumocystis pneumonia agent</name>
    <name type="synonym">Pneumocystis carinii f. sp. carinii</name>
    <dbReference type="NCBI Taxonomy" id="1408658"/>
    <lineage>
        <taxon>Eukaryota</taxon>
        <taxon>Fungi</taxon>
        <taxon>Dikarya</taxon>
        <taxon>Ascomycota</taxon>
        <taxon>Taphrinomycotina</taxon>
        <taxon>Pneumocystomycetes</taxon>
        <taxon>Pneumocystaceae</taxon>
        <taxon>Pneumocystis</taxon>
    </lineage>
</organism>
<feature type="active site" description="Cysteine sulfenic acid (-SOH) intermediate" evidence="8">
    <location>
        <position position="61"/>
    </location>
</feature>
<reference evidence="12" key="1">
    <citation type="journal article" date="2016" name="Nat. Commun.">
        <title>Genome analysis of three Pneumocystis species reveals adaptation mechanisms to life exclusively in mammalian hosts.</title>
        <authorList>
            <person name="Ma L."/>
            <person name="Chen Z."/>
            <person name="Huang D.W."/>
            <person name="Kutty G."/>
            <person name="Ishihara M."/>
            <person name="Wang H."/>
            <person name="Abouelleil A."/>
            <person name="Bishop L."/>
            <person name="Davey E."/>
            <person name="Deng R."/>
            <person name="Deng X."/>
            <person name="Fan L."/>
            <person name="Fantoni G."/>
            <person name="Fitzgerald M."/>
            <person name="Gogineni E."/>
            <person name="Goldberg J.M."/>
            <person name="Handley G."/>
            <person name="Hu X."/>
            <person name="Huber C."/>
            <person name="Jiao X."/>
            <person name="Jones K."/>
            <person name="Levin J.Z."/>
            <person name="Liu Y."/>
            <person name="Macdonald P."/>
            <person name="Melnikov A."/>
            <person name="Raley C."/>
            <person name="Sassi M."/>
            <person name="Sherman B.T."/>
            <person name="Song X."/>
            <person name="Sykes S."/>
            <person name="Tran B."/>
            <person name="Walsh L."/>
            <person name="Xia Y."/>
            <person name="Yang J."/>
            <person name="Young S."/>
            <person name="Zeng Q."/>
            <person name="Zheng X."/>
            <person name="Stephens R."/>
            <person name="Nusbaum C."/>
            <person name="Birren B.W."/>
            <person name="Azadi P."/>
            <person name="Lempicki R.A."/>
            <person name="Cuomo C.A."/>
            <person name="Kovacs J.A."/>
        </authorList>
    </citation>
    <scope>NUCLEOTIDE SEQUENCE [LARGE SCALE GENOMIC DNA]</scope>
    <source>
        <strain evidence="12">B80</strain>
    </source>
</reference>
<dbReference type="FunFam" id="3.40.30.10:FF:000020">
    <property type="entry name" value="Peroxiredoxin"/>
    <property type="match status" value="1"/>
</dbReference>
<comment type="caution">
    <text evidence="11">The sequence shown here is derived from an EMBL/GenBank/DDBJ whole genome shotgun (WGS) entry which is preliminary data.</text>
</comment>
<dbReference type="RefSeq" id="XP_018226696.1">
    <property type="nucleotide sequence ID" value="XM_018369511.1"/>
</dbReference>
<dbReference type="PROSITE" id="PS51352">
    <property type="entry name" value="THIOREDOXIN_2"/>
    <property type="match status" value="1"/>
</dbReference>
<evidence type="ECO:0000259" key="10">
    <source>
        <dbReference type="PROSITE" id="PS51352"/>
    </source>
</evidence>
<dbReference type="InterPro" id="IPR013766">
    <property type="entry name" value="Thioredoxin_domain"/>
</dbReference>
<comment type="function">
    <text evidence="9">Thiol-specific peroxidase that catalyzes the reduction of hydrogen peroxide and organic hydroperoxides to water and alcohols, respectively. Plays a role in cell protection against oxidative stress by detoxifying peroxides.</text>
</comment>
<dbReference type="PANTHER" id="PTHR10430:SF16">
    <property type="entry name" value="PEROXIREDOXIN-5, MITOCHONDRIAL"/>
    <property type="match status" value="1"/>
</dbReference>
<dbReference type="EMBL" id="LFVZ01000004">
    <property type="protein sequence ID" value="KTW29709.1"/>
    <property type="molecule type" value="Genomic_DNA"/>
</dbReference>
<name>A0A0W4ZMV6_PNEC8</name>
<evidence type="ECO:0000256" key="6">
    <source>
        <dbReference type="ARBA" id="ARBA00032824"/>
    </source>
</evidence>
<comment type="similarity">
    <text evidence="1 9">Belongs to the peroxiredoxin family. Prx5 subfamily.</text>
</comment>
<dbReference type="GeneID" id="28935713"/>
<evidence type="ECO:0000256" key="2">
    <source>
        <dbReference type="ARBA" id="ARBA00022559"/>
    </source>
</evidence>
<protein>
    <recommendedName>
        <fullName evidence="6">Thioredoxin peroxidase</fullName>
    </recommendedName>
    <alternativeName>
        <fullName evidence="7">Thioredoxin-dependent peroxiredoxin</fullName>
    </alternativeName>
</protein>